<proteinExistence type="predicted"/>
<dbReference type="InterPro" id="IPR011044">
    <property type="entry name" value="Quino_amine_DH_bsu"/>
</dbReference>
<comment type="caution">
    <text evidence="1">The sequence shown here is derived from an EMBL/GenBank/DDBJ whole genome shotgun (WGS) entry which is preliminary data.</text>
</comment>
<dbReference type="AlphaFoldDB" id="A0A412Y1S6"/>
<protein>
    <recommendedName>
        <fullName evidence="3">TolB-like 6-blade propeller-like protein</fullName>
    </recommendedName>
</protein>
<reference evidence="1 2" key="1">
    <citation type="submission" date="2018-08" db="EMBL/GenBank/DDBJ databases">
        <title>A genome reference for cultivated species of the human gut microbiota.</title>
        <authorList>
            <person name="Zou Y."/>
            <person name="Xue W."/>
            <person name="Luo G."/>
        </authorList>
    </citation>
    <scope>NUCLEOTIDE SEQUENCE [LARGE SCALE GENOMIC DNA]</scope>
    <source>
        <strain evidence="1 2">AF14-32</strain>
    </source>
</reference>
<dbReference type="RefSeq" id="WP_118420725.1">
    <property type="nucleotide sequence ID" value="NZ_QRZF01000012.1"/>
</dbReference>
<evidence type="ECO:0000313" key="2">
    <source>
        <dbReference type="Proteomes" id="UP000283850"/>
    </source>
</evidence>
<organism evidence="1 2">
    <name type="scientific">Bacteroides intestinalis</name>
    <dbReference type="NCBI Taxonomy" id="329854"/>
    <lineage>
        <taxon>Bacteria</taxon>
        <taxon>Pseudomonadati</taxon>
        <taxon>Bacteroidota</taxon>
        <taxon>Bacteroidia</taxon>
        <taxon>Bacteroidales</taxon>
        <taxon>Bacteroidaceae</taxon>
        <taxon>Bacteroides</taxon>
    </lineage>
</organism>
<evidence type="ECO:0008006" key="3">
    <source>
        <dbReference type="Google" id="ProtNLM"/>
    </source>
</evidence>
<accession>A0A412Y1S6</accession>
<name>A0A412Y1S6_9BACE</name>
<dbReference type="SUPFAM" id="SSF50969">
    <property type="entry name" value="YVTN repeat-like/Quinoprotein amine dehydrogenase"/>
    <property type="match status" value="1"/>
</dbReference>
<evidence type="ECO:0000313" key="1">
    <source>
        <dbReference type="EMBL" id="RGV51248.1"/>
    </source>
</evidence>
<dbReference type="EMBL" id="QRZF01000012">
    <property type="protein sequence ID" value="RGV51248.1"/>
    <property type="molecule type" value="Genomic_DNA"/>
</dbReference>
<sequence length="372" mass="42477">MKRIKEVFCFVLILSICISCNKKNDNMYFNGEIRNFEVLGSTKKVTLETISLDGANFGWLAVFDSLMIFRNPKLVNRFFSIFNVDNGEELGTFCNKGGGPDELSDCHKIFNFFKEGDDLKTLLLENYEEKMFIWNITQSVKQGTTVIDTIISYASEKDNKSAPYGSFFFQKDNTLLAKVQSVPLGNGDATLPFYQQRTIDTNKLLKNYSIYKQSVKDRDSPTTAQTFSSSNDACKLDGTKVVQAMLYLPQLNILDVETGQVVGFRMKGAPDFSIFEDEKDVYNIYYIGVQADDNYIYALYWGKESWGRFDVPYVNTIHVFDWNGNFVQAIEVDRGLDAIWIDPTRNRLYVTSPKVDDVFYLDLDGILGEVVQ</sequence>
<gene>
    <name evidence="1" type="ORF">DWW10_16430</name>
</gene>
<dbReference type="Proteomes" id="UP000283850">
    <property type="component" value="Unassembled WGS sequence"/>
</dbReference>